<evidence type="ECO:0000313" key="1">
    <source>
        <dbReference type="EMBL" id="QBZ80949.1"/>
    </source>
</evidence>
<reference evidence="1" key="1">
    <citation type="journal article" date="2019" name="Front. Microbiol.">
        <title>Pandoravirus Celtis Illustrates the Microevolution Processes at Work in the Giant Pandoraviridae Genomes.</title>
        <authorList>
            <person name="Legendre M."/>
            <person name="Alempic J.M."/>
            <person name="Philippe N."/>
            <person name="Lartigue A."/>
            <person name="Jeudy S."/>
            <person name="Poirot O."/>
            <person name="Ta N.T."/>
            <person name="Nin S."/>
            <person name="Coute Y."/>
            <person name="Abergel C."/>
            <person name="Claverie J.M."/>
        </authorList>
    </citation>
    <scope>NUCLEOTIDE SEQUENCE</scope>
</reference>
<protein>
    <submittedName>
        <fullName evidence="1">Uncharacterized protein</fullName>
    </submittedName>
</protein>
<dbReference type="Proteomes" id="UP001237152">
    <property type="component" value="Segment"/>
</dbReference>
<proteinExistence type="predicted"/>
<sequence length="350" mass="37535">MVCLNKNTLSVDPMQDTNNNKNTRSLCAAADALDATAHDAFGFDRLPSLPLERVFDAYLARGARDARCRRAARSWVASHWPMIALAEFDRAARRVCATLAPPSVVINGLRVQEWQGFDGTIADDRGSVTLVVGAGGPSGKTTTARFIETRMLCEMNRMRGGPHDTPLGDSKIHPFPLGGDNSLEEDIGLAIAFSRRRKFAAAHSDGPRTLLIDGQSVVDHMDRTAARGCDKLSRIAAVARKSGTHMVIVPSVYDDCRFRAISREVDRIVVTAGISASHSAQAALFAPLLGMDVSALDALLHCMRPFARLVFDRRPGSRAGVDAFAPSTTAVSIAGGLSNFFPSALESASS</sequence>
<name>A0A4D6EI99_9VIRU</name>
<accession>A0A4D6EI99</accession>
<organism evidence="1 2">
    <name type="scientific">Pandoravirus celtis</name>
    <dbReference type="NCBI Taxonomy" id="2568002"/>
    <lineage>
        <taxon>Viruses</taxon>
        <taxon>Pandoravirus</taxon>
    </lineage>
</organism>
<gene>
    <name evidence="1" type="ORF">pclt_cds_351</name>
</gene>
<dbReference type="EMBL" id="MK174290">
    <property type="protein sequence ID" value="QBZ80949.1"/>
    <property type="molecule type" value="Genomic_DNA"/>
</dbReference>
<evidence type="ECO:0000313" key="2">
    <source>
        <dbReference type="Proteomes" id="UP001237152"/>
    </source>
</evidence>